<evidence type="ECO:0000256" key="4">
    <source>
        <dbReference type="PROSITE-ProRule" id="PRU00175"/>
    </source>
</evidence>
<feature type="compositionally biased region" description="Low complexity" evidence="5">
    <location>
        <begin position="998"/>
        <end position="1013"/>
    </location>
</feature>
<dbReference type="Proteomes" id="UP001632038">
    <property type="component" value="Unassembled WGS sequence"/>
</dbReference>
<keyword evidence="2 4" id="KW-0863">Zinc-finger</keyword>
<feature type="compositionally biased region" description="Basic and acidic residues" evidence="5">
    <location>
        <begin position="1056"/>
        <end position="1073"/>
    </location>
</feature>
<feature type="domain" description="RING-type" evidence="6">
    <location>
        <begin position="20"/>
        <end position="59"/>
    </location>
</feature>
<gene>
    <name evidence="7" type="ORF">CASFOL_032956</name>
</gene>
<sequence length="1237" mass="135214">MGFDIECIIDIHTYPGEYFCPVCRTLVYPNEAFQSQCTHLYCKHCLPHIANGSKACPYDGYLVTESESKPLVDSDKTLAENIGKVKVHCLFFRSGCPWEGTLSDCTSHCSVCSFGNSPVICNRCGIQIVHRQVNDHAQSCSGVYEGQHAVGGDSSSTRPVAIPSGTEVNQAAAQSGTPSSQAQNPQNVTATPLPGQNPNMQMSAPSQAPVVAPVALTTPEQWYQQQYQQYYQQNGAYDPYQQSNQQYYSIQQQPFQQYQQHPVQVQGQQQTHPHSQPQQQSNPVPQAPQQHHFPQGQGQSQSLPQTTQPQLLPQAQPEVSVPPQGQAHLHAPTQGIVPNYQVGSQQQSYPPMRPQTQVPPQTLPPPPQSQPTQPQPYGQAMSVRPPAQHPQVPQYQQPQLQVHHPRPSQANVQPQMQSQALQSSNQLHVQIQPQQSQPYHTLSQPPVFPQSNQSVPAALPQAPQQPVPPVSGHQSYLHPQPPQKMHPGTSQRHLMHPQIASGSLHPVQVHGQVPQQHQLMRPPSQGSVPHQHPTLLAPHNQVPVNTPAPHQQFLTHAPQPAYQQHHHPVVPPSQPALPQNYAHQQHYLAPSQSQLHQQMRPQGPPLDQQTQNFAARPVISNQGIHSQSHPLPTGNSGPPAHPVTAQLTSAQTSVSQNYPKPTSLEKYDTVQETKSPSKDLVEKIGEPLNEKEVVAGQNGTVVKDAKSDASVDKSIIKQDGNGVQNADEKSFEEGAAEDEFRKEGKFLADSDSLNQVDNENQKLTLSNTVITGPSSTNFDKQSHTDVSASGAEGHTLPPHSHQQRPQVQAPGQPPSMLGPQGPGILPHPGSLNSTEERAPGYFGPPKGFESQPSSHGPALTTHSDPRGIMGRAPPPRFEGQHGPQHFGRSSDVLASNNQMSSSAHLSGEALPLRMNGLEAADPSIPSSWDEKKALSKEPIHILDQASKFDPATGPHSRSFQHHPSVAHGHADVYGPGPEFGQHQMMHFSRRSPGRDYLGSSPRRFGGPSSYPRGTSTFDDYKSREAHRFGQGSQPFNHPSDVAGNPFNDGRYLVMPDHLRGGDHDGPRNPRFGEHMGPGPHNNQIGSDDAFRPDRPGHEMRGKFSGPGYLPGHIHMTDPAGPGAFYGREHAAGFGGPGNFPCPPFSEFDRSSFSQFGEPPMPNYSSHGFQTRGGLSGGMDSFDQSRKRKPVSYGWCRICGIDCGSVEGLDMHSQTREHQKMAMDIVKSIKTQNKRQQR</sequence>
<evidence type="ECO:0000256" key="1">
    <source>
        <dbReference type="ARBA" id="ARBA00022723"/>
    </source>
</evidence>
<evidence type="ECO:0000256" key="2">
    <source>
        <dbReference type="ARBA" id="ARBA00022771"/>
    </source>
</evidence>
<dbReference type="InterPro" id="IPR017907">
    <property type="entry name" value="Znf_RING_CS"/>
</dbReference>
<dbReference type="AlphaFoldDB" id="A0ABD3C2Z9"/>
<proteinExistence type="predicted"/>
<feature type="region of interest" description="Disordered" evidence="5">
    <location>
        <begin position="998"/>
        <end position="1104"/>
    </location>
</feature>
<evidence type="ECO:0000259" key="6">
    <source>
        <dbReference type="PROSITE" id="PS50089"/>
    </source>
</evidence>
<feature type="region of interest" description="Disordered" evidence="5">
    <location>
        <begin position="254"/>
        <end position="331"/>
    </location>
</feature>
<dbReference type="InterPro" id="IPR013083">
    <property type="entry name" value="Znf_RING/FYVE/PHD"/>
</dbReference>
<feature type="compositionally biased region" description="Polar residues" evidence="5">
    <location>
        <begin position="757"/>
        <end position="787"/>
    </location>
</feature>
<feature type="compositionally biased region" description="Basic and acidic residues" evidence="5">
    <location>
        <begin position="1018"/>
        <end position="1027"/>
    </location>
</feature>
<dbReference type="SUPFAM" id="SSF49599">
    <property type="entry name" value="TRAF domain-like"/>
    <property type="match status" value="1"/>
</dbReference>
<name>A0ABD3C2Z9_9LAMI</name>
<feature type="region of interest" description="Disordered" evidence="5">
    <location>
        <begin position="1149"/>
        <end position="1183"/>
    </location>
</feature>
<dbReference type="PROSITE" id="PS00518">
    <property type="entry name" value="ZF_RING_1"/>
    <property type="match status" value="1"/>
</dbReference>
<dbReference type="Gene3D" id="3.30.40.10">
    <property type="entry name" value="Zinc/RING finger domain, C3HC4 (zinc finger)"/>
    <property type="match status" value="1"/>
</dbReference>
<feature type="compositionally biased region" description="Basic and acidic residues" evidence="5">
    <location>
        <begin position="726"/>
        <end position="738"/>
    </location>
</feature>
<feature type="compositionally biased region" description="Polar residues" evidence="5">
    <location>
        <begin position="408"/>
        <end position="454"/>
    </location>
</feature>
<keyword evidence="1" id="KW-0479">Metal-binding</keyword>
<evidence type="ECO:0000313" key="8">
    <source>
        <dbReference type="Proteomes" id="UP001632038"/>
    </source>
</evidence>
<evidence type="ECO:0000256" key="5">
    <source>
        <dbReference type="SAM" id="MobiDB-lite"/>
    </source>
</evidence>
<dbReference type="EMBL" id="JAVIJP010000054">
    <property type="protein sequence ID" value="KAL3624140.1"/>
    <property type="molecule type" value="Genomic_DNA"/>
</dbReference>
<evidence type="ECO:0000313" key="7">
    <source>
        <dbReference type="EMBL" id="KAL3624140.1"/>
    </source>
</evidence>
<feature type="region of interest" description="Disordered" evidence="5">
    <location>
        <begin position="343"/>
        <end position="493"/>
    </location>
</feature>
<dbReference type="PROSITE" id="PS50089">
    <property type="entry name" value="ZF_RING_2"/>
    <property type="match status" value="1"/>
</dbReference>
<comment type="caution">
    <text evidence="7">The sequence shown here is derived from an EMBL/GenBank/DDBJ whole genome shotgun (WGS) entry which is preliminary data.</text>
</comment>
<dbReference type="InterPro" id="IPR001841">
    <property type="entry name" value="Znf_RING"/>
</dbReference>
<accession>A0ABD3C2Z9</accession>
<protein>
    <recommendedName>
        <fullName evidence="6">RING-type domain-containing protein</fullName>
    </recommendedName>
</protein>
<feature type="compositionally biased region" description="Polar residues" evidence="5">
    <location>
        <begin position="167"/>
        <end position="202"/>
    </location>
</feature>
<dbReference type="SUPFAM" id="SSF57850">
    <property type="entry name" value="RING/U-box"/>
    <property type="match status" value="1"/>
</dbReference>
<evidence type="ECO:0000256" key="3">
    <source>
        <dbReference type="ARBA" id="ARBA00022833"/>
    </source>
</evidence>
<dbReference type="PANTHER" id="PTHR37393:SF1">
    <property type="entry name" value="AT-RICH INTERACTIVE DOMAIN-CONTAINING PROTEIN 1A-LIKE"/>
    <property type="match status" value="1"/>
</dbReference>
<dbReference type="PANTHER" id="PTHR37393">
    <property type="entry name" value="AT-RICH INTERACTIVE DOMAIN-CONTAINING PROTEIN 1A-LIKE"/>
    <property type="match status" value="1"/>
</dbReference>
<reference evidence="8" key="1">
    <citation type="journal article" date="2024" name="IScience">
        <title>Strigolactones Initiate the Formation of Haustorium-like Structures in Castilleja.</title>
        <authorList>
            <person name="Buerger M."/>
            <person name="Peterson D."/>
            <person name="Chory J."/>
        </authorList>
    </citation>
    <scope>NUCLEOTIDE SEQUENCE [LARGE SCALE GENOMIC DNA]</scope>
</reference>
<feature type="compositionally biased region" description="Basic and acidic residues" evidence="5">
    <location>
        <begin position="1088"/>
        <end position="1101"/>
    </location>
</feature>
<organism evidence="7 8">
    <name type="scientific">Castilleja foliolosa</name>
    <dbReference type="NCBI Taxonomy" id="1961234"/>
    <lineage>
        <taxon>Eukaryota</taxon>
        <taxon>Viridiplantae</taxon>
        <taxon>Streptophyta</taxon>
        <taxon>Embryophyta</taxon>
        <taxon>Tracheophyta</taxon>
        <taxon>Spermatophyta</taxon>
        <taxon>Magnoliopsida</taxon>
        <taxon>eudicotyledons</taxon>
        <taxon>Gunneridae</taxon>
        <taxon>Pentapetalae</taxon>
        <taxon>asterids</taxon>
        <taxon>lamiids</taxon>
        <taxon>Lamiales</taxon>
        <taxon>Orobanchaceae</taxon>
        <taxon>Pedicularideae</taxon>
        <taxon>Castillejinae</taxon>
        <taxon>Castilleja</taxon>
    </lineage>
</organism>
<keyword evidence="3" id="KW-0862">Zinc</keyword>
<feature type="region of interest" description="Disordered" evidence="5">
    <location>
        <begin position="167"/>
        <end position="206"/>
    </location>
</feature>
<feature type="region of interest" description="Disordered" evidence="5">
    <location>
        <begin position="719"/>
        <end position="738"/>
    </location>
</feature>
<feature type="compositionally biased region" description="Low complexity" evidence="5">
    <location>
        <begin position="385"/>
        <end position="402"/>
    </location>
</feature>
<dbReference type="GO" id="GO:0008270">
    <property type="term" value="F:zinc ion binding"/>
    <property type="evidence" value="ECO:0007669"/>
    <property type="project" value="UniProtKB-KW"/>
</dbReference>
<feature type="region of interest" description="Disordered" evidence="5">
    <location>
        <begin position="757"/>
        <end position="891"/>
    </location>
</feature>
<feature type="compositionally biased region" description="Low complexity" evidence="5">
    <location>
        <begin position="254"/>
        <end position="317"/>
    </location>
</feature>
<keyword evidence="8" id="KW-1185">Reference proteome</keyword>